<name>A0A1D9LN17_9NEIS</name>
<sequence length="150" mass="16165">MANPLTLLMPVAPHADLIALAATVKENQPKLHAALTAIGTVHYARTLLLDRAVTNLQPGISPSKAYVLAVITEYDGSFDKYIQDFVKEVGPIFDALLRFVDGAEKLIPVANNTSAFTAFIAKNDASQHDLNQGLYQAYDATVQTILASLP</sequence>
<dbReference type="EMBL" id="CP017707">
    <property type="protein sequence ID" value="AOZ52614.1"/>
    <property type="molecule type" value="Genomic_DNA"/>
</dbReference>
<gene>
    <name evidence="1" type="ORF">BKX93_23115</name>
</gene>
<dbReference type="KEGG" id="cvc:BKX93_23115"/>
<reference evidence="1 2" key="1">
    <citation type="submission" date="2016-10" db="EMBL/GenBank/DDBJ databases">
        <title>Chromobacterium muskegensis sp. nov., an insecticidal bacterium isolated from Sphagnum bogs.</title>
        <authorList>
            <person name="Sparks M.E."/>
            <person name="Blackburn M.B."/>
            <person name="Gundersen-Rindal D.E."/>
            <person name="Mitchell A."/>
            <person name="Farrar R."/>
            <person name="Kuhar D."/>
        </authorList>
    </citation>
    <scope>NUCLEOTIDE SEQUENCE [LARGE SCALE GENOMIC DNA]</scope>
    <source>
        <strain evidence="1 2">21-1</strain>
    </source>
</reference>
<dbReference type="RefSeq" id="WP_052729148.1">
    <property type="nucleotide sequence ID" value="NZ_CP017707.1"/>
</dbReference>
<protein>
    <submittedName>
        <fullName evidence="1">Uncharacterized protein</fullName>
    </submittedName>
</protein>
<accession>A0A1D9LN17</accession>
<dbReference type="STRING" id="1108595.BKX93_23115"/>
<evidence type="ECO:0000313" key="2">
    <source>
        <dbReference type="Proteomes" id="UP000178776"/>
    </source>
</evidence>
<proteinExistence type="predicted"/>
<dbReference type="AlphaFoldDB" id="A0A1D9LN17"/>
<dbReference type="GeneID" id="68844090"/>
<dbReference type="Proteomes" id="UP000178776">
    <property type="component" value="Chromosome"/>
</dbReference>
<evidence type="ECO:0000313" key="1">
    <source>
        <dbReference type="EMBL" id="AOZ52614.1"/>
    </source>
</evidence>
<organism evidence="1 2">
    <name type="scientific">Chromobacterium vaccinii</name>
    <dbReference type="NCBI Taxonomy" id="1108595"/>
    <lineage>
        <taxon>Bacteria</taxon>
        <taxon>Pseudomonadati</taxon>
        <taxon>Pseudomonadota</taxon>
        <taxon>Betaproteobacteria</taxon>
        <taxon>Neisseriales</taxon>
        <taxon>Chromobacteriaceae</taxon>
        <taxon>Chromobacterium</taxon>
    </lineage>
</organism>